<evidence type="ECO:0008006" key="4">
    <source>
        <dbReference type="Google" id="ProtNLM"/>
    </source>
</evidence>
<dbReference type="PANTHER" id="PTHR35617:SF3">
    <property type="entry name" value="CORE-BINDING (CB) DOMAIN-CONTAINING PROTEIN"/>
    <property type="match status" value="1"/>
</dbReference>
<gene>
    <name evidence="2" type="ORF">HOLleu_09356</name>
</gene>
<dbReference type="InterPro" id="IPR013762">
    <property type="entry name" value="Integrase-like_cat_sf"/>
</dbReference>
<organism evidence="2 3">
    <name type="scientific">Holothuria leucospilota</name>
    <name type="common">Black long sea cucumber</name>
    <name type="synonym">Mertensiothuria leucospilota</name>
    <dbReference type="NCBI Taxonomy" id="206669"/>
    <lineage>
        <taxon>Eukaryota</taxon>
        <taxon>Metazoa</taxon>
        <taxon>Echinodermata</taxon>
        <taxon>Eleutherozoa</taxon>
        <taxon>Echinozoa</taxon>
        <taxon>Holothuroidea</taxon>
        <taxon>Aspidochirotacea</taxon>
        <taxon>Aspidochirotida</taxon>
        <taxon>Holothuriidae</taxon>
        <taxon>Holothuria</taxon>
    </lineage>
</organism>
<keyword evidence="3" id="KW-1185">Reference proteome</keyword>
<proteinExistence type="predicted"/>
<dbReference type="AlphaFoldDB" id="A0A9Q1CDB2"/>
<dbReference type="Gene3D" id="1.10.443.10">
    <property type="entry name" value="Intergrase catalytic core"/>
    <property type="match status" value="1"/>
</dbReference>
<comment type="caution">
    <text evidence="2">The sequence shown here is derived from an EMBL/GenBank/DDBJ whole genome shotgun (WGS) entry which is preliminary data.</text>
</comment>
<dbReference type="GO" id="GO:0006310">
    <property type="term" value="P:DNA recombination"/>
    <property type="evidence" value="ECO:0007669"/>
    <property type="project" value="UniProtKB-KW"/>
</dbReference>
<dbReference type="InterPro" id="IPR011010">
    <property type="entry name" value="DNA_brk_join_enz"/>
</dbReference>
<reference evidence="2" key="1">
    <citation type="submission" date="2021-10" db="EMBL/GenBank/DDBJ databases">
        <title>Tropical sea cucumber genome reveals ecological adaptation and Cuvierian tubules defense mechanism.</title>
        <authorList>
            <person name="Chen T."/>
        </authorList>
    </citation>
    <scope>NUCLEOTIDE SEQUENCE</scope>
    <source>
        <strain evidence="2">Nanhai2018</strain>
        <tissue evidence="2">Muscle</tissue>
    </source>
</reference>
<dbReference type="OrthoDB" id="6769862at2759"/>
<evidence type="ECO:0000313" key="2">
    <source>
        <dbReference type="EMBL" id="KAJ8042575.1"/>
    </source>
</evidence>
<protein>
    <recommendedName>
        <fullName evidence="4">Tyr recombinase domain-containing protein</fullName>
    </recommendedName>
</protein>
<sequence length="103" mass="11337">MGFEVTLEAYPKDERLCVLKTLKAYIAETQSLRDEELALFISYKKPYHRVSKDTLSRWIKMVLTNAGINTSKFKAHSTSTAATSAAAAALRQVPVCDILATAG</sequence>
<dbReference type="PANTHER" id="PTHR35617">
    <property type="entry name" value="PHAGE_INTEGRASE DOMAIN-CONTAINING PROTEIN"/>
    <property type="match status" value="1"/>
</dbReference>
<evidence type="ECO:0000256" key="1">
    <source>
        <dbReference type="ARBA" id="ARBA00023172"/>
    </source>
</evidence>
<dbReference type="GO" id="GO:0015074">
    <property type="term" value="P:DNA integration"/>
    <property type="evidence" value="ECO:0007669"/>
    <property type="project" value="InterPro"/>
</dbReference>
<evidence type="ECO:0000313" key="3">
    <source>
        <dbReference type="Proteomes" id="UP001152320"/>
    </source>
</evidence>
<dbReference type="EMBL" id="JAIZAY010000004">
    <property type="protein sequence ID" value="KAJ8042575.1"/>
    <property type="molecule type" value="Genomic_DNA"/>
</dbReference>
<dbReference type="Proteomes" id="UP001152320">
    <property type="component" value="Chromosome 4"/>
</dbReference>
<accession>A0A9Q1CDB2</accession>
<dbReference type="SUPFAM" id="SSF56349">
    <property type="entry name" value="DNA breaking-rejoining enzymes"/>
    <property type="match status" value="1"/>
</dbReference>
<dbReference type="GO" id="GO:0003677">
    <property type="term" value="F:DNA binding"/>
    <property type="evidence" value="ECO:0007669"/>
    <property type="project" value="InterPro"/>
</dbReference>
<keyword evidence="1" id="KW-0233">DNA recombination</keyword>
<name>A0A9Q1CDB2_HOLLE</name>